<comment type="caution">
    <text evidence="4">The sequence shown here is derived from an EMBL/GenBank/DDBJ whole genome shotgun (WGS) entry which is preliminary data.</text>
</comment>
<dbReference type="InterPro" id="IPR001647">
    <property type="entry name" value="HTH_TetR"/>
</dbReference>
<dbReference type="GO" id="GO:0003700">
    <property type="term" value="F:DNA-binding transcription factor activity"/>
    <property type="evidence" value="ECO:0007669"/>
    <property type="project" value="TreeGrafter"/>
</dbReference>
<dbReference type="PANTHER" id="PTHR30055:SF146">
    <property type="entry name" value="HTH-TYPE TRANSCRIPTIONAL DUAL REGULATOR CECR"/>
    <property type="match status" value="1"/>
</dbReference>
<dbReference type="Gene3D" id="1.10.357.10">
    <property type="entry name" value="Tetracycline Repressor, domain 2"/>
    <property type="match status" value="1"/>
</dbReference>
<evidence type="ECO:0000313" key="5">
    <source>
        <dbReference type="Proteomes" id="UP000231553"/>
    </source>
</evidence>
<proteinExistence type="predicted"/>
<dbReference type="InterPro" id="IPR009057">
    <property type="entry name" value="Homeodomain-like_sf"/>
</dbReference>
<gene>
    <name evidence="4" type="ORF">CVM52_18700</name>
</gene>
<evidence type="ECO:0000259" key="3">
    <source>
        <dbReference type="PROSITE" id="PS50977"/>
    </source>
</evidence>
<accession>A0A2M8IXA4</accession>
<dbReference type="RefSeq" id="WP_100163958.1">
    <property type="nucleotide sequence ID" value="NZ_PGTB01000112.1"/>
</dbReference>
<feature type="domain" description="HTH tetR-type" evidence="3">
    <location>
        <begin position="26"/>
        <end position="86"/>
    </location>
</feature>
<dbReference type="InterPro" id="IPR050109">
    <property type="entry name" value="HTH-type_TetR-like_transc_reg"/>
</dbReference>
<evidence type="ECO:0000256" key="2">
    <source>
        <dbReference type="PROSITE-ProRule" id="PRU00335"/>
    </source>
</evidence>
<dbReference type="GO" id="GO:0000976">
    <property type="term" value="F:transcription cis-regulatory region binding"/>
    <property type="evidence" value="ECO:0007669"/>
    <property type="project" value="TreeGrafter"/>
</dbReference>
<keyword evidence="5" id="KW-1185">Reference proteome</keyword>
<dbReference type="PRINTS" id="PR00455">
    <property type="entry name" value="HTHTETR"/>
</dbReference>
<organism evidence="4 5">
    <name type="scientific">Pseudooceanicola lipolyticus</name>
    <dbReference type="NCBI Taxonomy" id="2029104"/>
    <lineage>
        <taxon>Bacteria</taxon>
        <taxon>Pseudomonadati</taxon>
        <taxon>Pseudomonadota</taxon>
        <taxon>Alphaproteobacteria</taxon>
        <taxon>Rhodobacterales</taxon>
        <taxon>Paracoccaceae</taxon>
        <taxon>Pseudooceanicola</taxon>
    </lineage>
</organism>
<name>A0A2M8IXA4_9RHOB</name>
<evidence type="ECO:0000313" key="4">
    <source>
        <dbReference type="EMBL" id="PJE35134.1"/>
    </source>
</evidence>
<dbReference type="EMBL" id="PGTB01000112">
    <property type="protein sequence ID" value="PJE35134.1"/>
    <property type="molecule type" value="Genomic_DNA"/>
</dbReference>
<dbReference type="Pfam" id="PF00440">
    <property type="entry name" value="TetR_N"/>
    <property type="match status" value="1"/>
</dbReference>
<dbReference type="PROSITE" id="PS50977">
    <property type="entry name" value="HTH_TETR_2"/>
    <property type="match status" value="1"/>
</dbReference>
<dbReference type="InterPro" id="IPR039536">
    <property type="entry name" value="TetR_C_Proteobacteria"/>
</dbReference>
<keyword evidence="1 2" id="KW-0238">DNA-binding</keyword>
<evidence type="ECO:0000256" key="1">
    <source>
        <dbReference type="ARBA" id="ARBA00023125"/>
    </source>
</evidence>
<dbReference type="Pfam" id="PF14246">
    <property type="entry name" value="TetR_C_7"/>
    <property type="match status" value="1"/>
</dbReference>
<feature type="DNA-binding region" description="H-T-H motif" evidence="2">
    <location>
        <begin position="49"/>
        <end position="68"/>
    </location>
</feature>
<dbReference type="Proteomes" id="UP000231553">
    <property type="component" value="Unassembled WGS sequence"/>
</dbReference>
<dbReference type="SUPFAM" id="SSF46689">
    <property type="entry name" value="Homeodomain-like"/>
    <property type="match status" value="1"/>
</dbReference>
<dbReference type="AlphaFoldDB" id="A0A2M8IXA4"/>
<reference evidence="4 5" key="1">
    <citation type="journal article" date="2018" name="Int. J. Syst. Evol. Microbiol.">
        <title>Pseudooceanicola lipolyticus sp. nov., a marine alphaproteobacterium, reclassification of Oceanicola flagellatus as Pseudooceanicola flagellatus comb. nov. and emended description of the genus Pseudooceanicola.</title>
        <authorList>
            <person name="Huang M.-M."/>
            <person name="Guo L.-L."/>
            <person name="Wu Y.-H."/>
            <person name="Lai Q.-L."/>
            <person name="Shao Z.-Z."/>
            <person name="Wang C.-S."/>
            <person name="Wu M."/>
            <person name="Xu X.-W."/>
        </authorList>
    </citation>
    <scope>NUCLEOTIDE SEQUENCE [LARGE SCALE GENOMIC DNA]</scope>
    <source>
        <strain evidence="4 5">157</strain>
    </source>
</reference>
<protein>
    <submittedName>
        <fullName evidence="4">TetR/AcrR family transcriptional regulator</fullName>
    </submittedName>
</protein>
<sequence length="225" mass="24962">MKQKRESKCCMPQVRRRGRPVQIDQDTREEIVLDATTQLLSELRLDEVTMAAIADRAGMSKRTVYGMFENREHLLGACIARIGKTVFRPLSPAERRLPVAARLKRVLTHNEVPGFKDNSLELLRAIIASTRTYPLLARRTSEKSTIALAGMVIEELQAAVQAGELSIPADQMQLHADLLVGMALENPVPRLLDPELPLSTPEEIAARRNLAVDLFVKATSASTES</sequence>
<dbReference type="PANTHER" id="PTHR30055">
    <property type="entry name" value="HTH-TYPE TRANSCRIPTIONAL REGULATOR RUTR"/>
    <property type="match status" value="1"/>
</dbReference>
<dbReference type="OrthoDB" id="9816431at2"/>